<evidence type="ECO:0000256" key="4">
    <source>
        <dbReference type="ARBA" id="ARBA00022764"/>
    </source>
</evidence>
<dbReference type="GO" id="GO:0042597">
    <property type="term" value="C:periplasmic space"/>
    <property type="evidence" value="ECO:0007669"/>
    <property type="project" value="UniProtKB-SubCell"/>
</dbReference>
<evidence type="ECO:0000313" key="6">
    <source>
        <dbReference type="Proteomes" id="UP000093737"/>
    </source>
</evidence>
<dbReference type="InterPro" id="IPR006059">
    <property type="entry name" value="SBP"/>
</dbReference>
<dbReference type="InterPro" id="IPR001188">
    <property type="entry name" value="Sperm_putr-bd"/>
</dbReference>
<dbReference type="Proteomes" id="UP000093737">
    <property type="component" value="Unassembled WGS sequence"/>
</dbReference>
<dbReference type="AlphaFoldDB" id="A0A6M7U1W5"/>
<dbReference type="GO" id="GO:0015846">
    <property type="term" value="P:polyamine transport"/>
    <property type="evidence" value="ECO:0007669"/>
    <property type="project" value="InterPro"/>
</dbReference>
<keyword evidence="4" id="KW-0574">Periplasm</keyword>
<name>A0A6M7U1W5_RHILI</name>
<protein>
    <submittedName>
        <fullName evidence="5">Uncharacterized protein</fullName>
    </submittedName>
</protein>
<dbReference type="PRINTS" id="PR00909">
    <property type="entry name" value="SPERMDNBNDNG"/>
</dbReference>
<dbReference type="Gene3D" id="3.40.190.10">
    <property type="entry name" value="Periplasmic binding protein-like II"/>
    <property type="match status" value="2"/>
</dbReference>
<comment type="caution">
    <text evidence="5">The sequence shown here is derived from an EMBL/GenBank/DDBJ whole genome shotgun (WGS) entry which is preliminary data.</text>
</comment>
<dbReference type="SUPFAM" id="SSF53850">
    <property type="entry name" value="Periplasmic binding protein-like II"/>
    <property type="match status" value="1"/>
</dbReference>
<dbReference type="PANTHER" id="PTHR30222:SF17">
    <property type="entry name" value="SPERMIDINE_PUTRESCINE-BINDING PERIPLASMIC PROTEIN"/>
    <property type="match status" value="1"/>
</dbReference>
<sequence>MAKEPKTSMLETIQFTRRTALLGLAGAGLGVSTGRLFVTPARAAVGGSLQIMAWEGYDMTNELREWRSTNGVTAETSSIASQDDVQAKFIAGNPPPIDLAEYNQAYSKLYIKDMKIVSPIDMSKIPNYNADNLFDVFFDKPTWFSDGKHWGSPYIWGFNTLLYNSDMIKKPTSYKDLLDPSLKGKIAIMDDATGNWPLIARLVGLGDKYPLLTREELGKAFENYVLYRNQARLISINQGDVANFVASKEVAAVLVADPSIITQVRAQGVPLEMAIPEEGPVLWVDAWFIPISADNIDTAHAFINQSLDPQIQAKVATAVVQAPVSKKAVELLDADARKRIDYSKINEIFASGLPGIPPVDDDGEHATYADWVQAWQEFKAGL</sequence>
<comment type="subcellular location">
    <subcellularLocation>
        <location evidence="1">Periplasm</location>
    </subcellularLocation>
</comment>
<dbReference type="PROSITE" id="PS51318">
    <property type="entry name" value="TAT"/>
    <property type="match status" value="1"/>
</dbReference>
<organism evidence="5 6">
    <name type="scientific">Rhizobium loti</name>
    <name type="common">Mesorhizobium loti</name>
    <dbReference type="NCBI Taxonomy" id="381"/>
    <lineage>
        <taxon>Bacteria</taxon>
        <taxon>Pseudomonadati</taxon>
        <taxon>Pseudomonadota</taxon>
        <taxon>Alphaproteobacteria</taxon>
        <taxon>Hyphomicrobiales</taxon>
        <taxon>Phyllobacteriaceae</taxon>
        <taxon>Mesorhizobium</taxon>
    </lineage>
</organism>
<evidence type="ECO:0000313" key="5">
    <source>
        <dbReference type="EMBL" id="OBQ70571.1"/>
    </source>
</evidence>
<keyword evidence="2" id="KW-0813">Transport</keyword>
<accession>A0A6M7U1W5</accession>
<evidence type="ECO:0000256" key="1">
    <source>
        <dbReference type="ARBA" id="ARBA00004418"/>
    </source>
</evidence>
<dbReference type="RefSeq" id="WP_056567823.1">
    <property type="nucleotide sequence ID" value="NZ_CP033334.1"/>
</dbReference>
<dbReference type="GO" id="GO:0019808">
    <property type="term" value="F:polyamine binding"/>
    <property type="evidence" value="ECO:0007669"/>
    <property type="project" value="InterPro"/>
</dbReference>
<gene>
    <name evidence="5" type="ORF">A8145_28205</name>
</gene>
<evidence type="ECO:0000256" key="2">
    <source>
        <dbReference type="ARBA" id="ARBA00022448"/>
    </source>
</evidence>
<dbReference type="Pfam" id="PF13416">
    <property type="entry name" value="SBP_bac_8"/>
    <property type="match status" value="1"/>
</dbReference>
<proteinExistence type="predicted"/>
<dbReference type="PANTHER" id="PTHR30222">
    <property type="entry name" value="SPERMIDINE/PUTRESCINE-BINDING PERIPLASMIC PROTEIN"/>
    <property type="match status" value="1"/>
</dbReference>
<dbReference type="InterPro" id="IPR006311">
    <property type="entry name" value="TAT_signal"/>
</dbReference>
<keyword evidence="3" id="KW-0732">Signal</keyword>
<dbReference type="EMBL" id="LYTK01000003">
    <property type="protein sequence ID" value="OBQ70571.1"/>
    <property type="molecule type" value="Genomic_DNA"/>
</dbReference>
<reference evidence="5 6" key="1">
    <citation type="submission" date="2016-05" db="EMBL/GenBank/DDBJ databases">
        <authorList>
            <person name="Ramsay J.P."/>
        </authorList>
    </citation>
    <scope>NUCLEOTIDE SEQUENCE [LARGE SCALE GENOMIC DNA]</scope>
    <source>
        <strain evidence="5 6">NZP2042</strain>
    </source>
</reference>
<evidence type="ECO:0000256" key="3">
    <source>
        <dbReference type="ARBA" id="ARBA00022729"/>
    </source>
</evidence>